<organism evidence="8 9">
    <name type="scientific">Kockovaella imperatae</name>
    <dbReference type="NCBI Taxonomy" id="4999"/>
    <lineage>
        <taxon>Eukaryota</taxon>
        <taxon>Fungi</taxon>
        <taxon>Dikarya</taxon>
        <taxon>Basidiomycota</taxon>
        <taxon>Agaricomycotina</taxon>
        <taxon>Tremellomycetes</taxon>
        <taxon>Tremellales</taxon>
        <taxon>Cuniculitremaceae</taxon>
        <taxon>Kockovaella</taxon>
    </lineage>
</organism>
<sequence>MSLNQPHLPSPAATPDGPLPSNTTAQPEQSQYDLCQSIETKLLNLTQDLYELEICAGEVVEGQQQRIPDFLKRINESFVELEGMSKSLTESVPRQVIENVDTYHNPHMYTKNSLSRATGENQYALGRVLGLESFRRQLYDALATDFPTIPLPERRHQPSPPEPVNGINGVKVEREAMNGANGS</sequence>
<keyword evidence="5 6" id="KW-0539">Nucleus</keyword>
<evidence type="ECO:0000313" key="9">
    <source>
        <dbReference type="Proteomes" id="UP000193218"/>
    </source>
</evidence>
<evidence type="ECO:0000256" key="7">
    <source>
        <dbReference type="SAM" id="MobiDB-lite"/>
    </source>
</evidence>
<comment type="subcellular location">
    <subcellularLocation>
        <location evidence="1 6">Nucleus</location>
    </subcellularLocation>
</comment>
<dbReference type="FunCoup" id="A0A1Y1UC79">
    <property type="interactions" value="348"/>
</dbReference>
<dbReference type="GO" id="GO:0003712">
    <property type="term" value="F:transcription coregulator activity"/>
    <property type="evidence" value="ECO:0007669"/>
    <property type="project" value="InterPro"/>
</dbReference>
<dbReference type="EMBL" id="NBSH01000010">
    <property type="protein sequence ID" value="ORX35650.1"/>
    <property type="molecule type" value="Genomic_DNA"/>
</dbReference>
<comment type="similarity">
    <text evidence="2 6">Belongs to the Mediator complex subunit 10 family.</text>
</comment>
<comment type="subunit">
    <text evidence="6">Component of the Mediator complex.</text>
</comment>
<dbReference type="Pfam" id="PF09748">
    <property type="entry name" value="Med10"/>
    <property type="match status" value="1"/>
</dbReference>
<keyword evidence="4 6" id="KW-0804">Transcription</keyword>
<accession>A0A1Y1UC79</accession>
<gene>
    <name evidence="6" type="primary">MED10</name>
    <name evidence="8" type="ORF">BD324DRAFT_66596</name>
</gene>
<dbReference type="OrthoDB" id="337270at2759"/>
<comment type="function">
    <text evidence="6">Component of the Mediator complex, a coactivator involved in the regulated transcription of nearly all RNA polymerase II-dependent genes. Mediator functions as a bridge to convey information from gene-specific regulatory proteins to the basal RNA polymerase II transcription machinery. Mediator is recruited to promoters by direct interactions with regulatory proteins and serves as a scaffold for the assembly of a functional preinitiation complex with RNA polymerase II and the general transcription factors.</text>
</comment>
<dbReference type="STRING" id="4999.A0A1Y1UC79"/>
<evidence type="ECO:0000256" key="4">
    <source>
        <dbReference type="ARBA" id="ARBA00023163"/>
    </source>
</evidence>
<evidence type="ECO:0000256" key="5">
    <source>
        <dbReference type="ARBA" id="ARBA00023242"/>
    </source>
</evidence>
<keyword evidence="6" id="KW-0010">Activator</keyword>
<feature type="region of interest" description="Disordered" evidence="7">
    <location>
        <begin position="1"/>
        <end position="30"/>
    </location>
</feature>
<dbReference type="GO" id="GO:0006357">
    <property type="term" value="P:regulation of transcription by RNA polymerase II"/>
    <property type="evidence" value="ECO:0007669"/>
    <property type="project" value="InterPro"/>
</dbReference>
<evidence type="ECO:0000256" key="1">
    <source>
        <dbReference type="ARBA" id="ARBA00004123"/>
    </source>
</evidence>
<reference evidence="8 9" key="1">
    <citation type="submission" date="2017-03" db="EMBL/GenBank/DDBJ databases">
        <title>Widespread Adenine N6-methylation of Active Genes in Fungi.</title>
        <authorList>
            <consortium name="DOE Joint Genome Institute"/>
            <person name="Mondo S.J."/>
            <person name="Dannebaum R.O."/>
            <person name="Kuo R.C."/>
            <person name="Louie K.B."/>
            <person name="Bewick A.J."/>
            <person name="Labutti K."/>
            <person name="Haridas S."/>
            <person name="Kuo A."/>
            <person name="Salamov A."/>
            <person name="Ahrendt S.R."/>
            <person name="Lau R."/>
            <person name="Bowen B.P."/>
            <person name="Lipzen A."/>
            <person name="Sullivan W."/>
            <person name="Andreopoulos W.B."/>
            <person name="Clum A."/>
            <person name="Lindquist E."/>
            <person name="Daum C."/>
            <person name="Northen T.R."/>
            <person name="Ramamoorthy G."/>
            <person name="Schmitz R.J."/>
            <person name="Gryganskyi A."/>
            <person name="Culley D."/>
            <person name="Magnuson J."/>
            <person name="James T.Y."/>
            <person name="O'Malley M.A."/>
            <person name="Stajich J.E."/>
            <person name="Spatafora J.W."/>
            <person name="Visel A."/>
            <person name="Grigoriev I.V."/>
        </authorList>
    </citation>
    <scope>NUCLEOTIDE SEQUENCE [LARGE SCALE GENOMIC DNA]</scope>
    <source>
        <strain evidence="8 9">NRRL Y-17943</strain>
    </source>
</reference>
<dbReference type="AlphaFoldDB" id="A0A1Y1UC79"/>
<dbReference type="Proteomes" id="UP000193218">
    <property type="component" value="Unassembled WGS sequence"/>
</dbReference>
<dbReference type="InParanoid" id="A0A1Y1UC79"/>
<feature type="compositionally biased region" description="Polar residues" evidence="7">
    <location>
        <begin position="20"/>
        <end position="30"/>
    </location>
</feature>
<dbReference type="GO" id="GO:0016592">
    <property type="term" value="C:mediator complex"/>
    <property type="evidence" value="ECO:0007669"/>
    <property type="project" value="InterPro"/>
</dbReference>
<comment type="caution">
    <text evidence="8">The sequence shown here is derived from an EMBL/GenBank/DDBJ whole genome shotgun (WGS) entry which is preliminary data.</text>
</comment>
<name>A0A1Y1UC79_9TREE</name>
<protein>
    <recommendedName>
        <fullName evidence="6">Mediator of RNA polymerase II transcription subunit 10</fullName>
    </recommendedName>
    <alternativeName>
        <fullName evidence="6">Mediator complex subunit 10</fullName>
    </alternativeName>
</protein>
<proteinExistence type="inferred from homology"/>
<keyword evidence="3 6" id="KW-0805">Transcription regulation</keyword>
<dbReference type="InterPro" id="IPR019145">
    <property type="entry name" value="Mediator_Med10"/>
</dbReference>
<evidence type="ECO:0000313" key="8">
    <source>
        <dbReference type="EMBL" id="ORX35650.1"/>
    </source>
</evidence>
<evidence type="ECO:0000256" key="6">
    <source>
        <dbReference type="RuleBase" id="RU364146"/>
    </source>
</evidence>
<evidence type="ECO:0000256" key="3">
    <source>
        <dbReference type="ARBA" id="ARBA00023015"/>
    </source>
</evidence>
<evidence type="ECO:0000256" key="2">
    <source>
        <dbReference type="ARBA" id="ARBA00005389"/>
    </source>
</evidence>
<keyword evidence="9" id="KW-1185">Reference proteome</keyword>